<name>A0A839XUI1_9PSEU</name>
<dbReference type="RefSeq" id="WP_183787562.1">
    <property type="nucleotide sequence ID" value="NZ_JACIBS010000021.1"/>
</dbReference>
<evidence type="ECO:0008006" key="3">
    <source>
        <dbReference type="Google" id="ProtNLM"/>
    </source>
</evidence>
<dbReference type="AlphaFoldDB" id="A0A839XUI1"/>
<protein>
    <recommendedName>
        <fullName evidence="3">Major tail protein</fullName>
    </recommendedName>
</protein>
<evidence type="ECO:0000313" key="1">
    <source>
        <dbReference type="EMBL" id="MBB3666397.1"/>
    </source>
</evidence>
<dbReference type="Proteomes" id="UP000564573">
    <property type="component" value="Unassembled WGS sequence"/>
</dbReference>
<reference evidence="1 2" key="1">
    <citation type="submission" date="2020-08" db="EMBL/GenBank/DDBJ databases">
        <title>Sequencing the genomes of 1000 actinobacteria strains.</title>
        <authorList>
            <person name="Klenk H.-P."/>
        </authorList>
    </citation>
    <scope>NUCLEOTIDE SEQUENCE [LARGE SCALE GENOMIC DNA]</scope>
    <source>
        <strain evidence="1 2">DSM 45267</strain>
    </source>
</reference>
<keyword evidence="2" id="KW-1185">Reference proteome</keyword>
<proteinExistence type="predicted"/>
<accession>A0A839XUI1</accession>
<dbReference type="InterPro" id="IPR058009">
    <property type="entry name" value="TTP_Phage_16"/>
</dbReference>
<gene>
    <name evidence="1" type="ORF">FB384_005360</name>
</gene>
<evidence type="ECO:0000313" key="2">
    <source>
        <dbReference type="Proteomes" id="UP000564573"/>
    </source>
</evidence>
<sequence>MSDIITDGKTKVWEVPAIADVTAPTVTELDAGQQLENRMTPDGLAGFEPETADVDNTALSSTFDTRLPGRASWSNTQLILKKQSGTDEVYDTLVRDYDTHIVVRRGTNASDAWAADDEVEVYPVRCGQVSNNPPEANSVQRYTVPVKVTGDPEIRAVVTTAA</sequence>
<dbReference type="EMBL" id="JACIBS010000021">
    <property type="protein sequence ID" value="MBB3666397.1"/>
    <property type="molecule type" value="Genomic_DNA"/>
</dbReference>
<dbReference type="Pfam" id="PF25595">
    <property type="entry name" value="Phage_TTP_16"/>
    <property type="match status" value="1"/>
</dbReference>
<comment type="caution">
    <text evidence="1">The sequence shown here is derived from an EMBL/GenBank/DDBJ whole genome shotgun (WGS) entry which is preliminary data.</text>
</comment>
<organism evidence="1 2">
    <name type="scientific">Prauserella sediminis</name>
    <dbReference type="NCBI Taxonomy" id="577680"/>
    <lineage>
        <taxon>Bacteria</taxon>
        <taxon>Bacillati</taxon>
        <taxon>Actinomycetota</taxon>
        <taxon>Actinomycetes</taxon>
        <taxon>Pseudonocardiales</taxon>
        <taxon>Pseudonocardiaceae</taxon>
        <taxon>Prauserella</taxon>
        <taxon>Prauserella salsuginis group</taxon>
    </lineage>
</organism>